<dbReference type="STRING" id="106549.A0A540MF02"/>
<proteinExistence type="predicted"/>
<comment type="caution">
    <text evidence="2">The sequence shown here is derived from an EMBL/GenBank/DDBJ whole genome shotgun (WGS) entry which is preliminary data.</text>
</comment>
<dbReference type="Proteomes" id="UP000315295">
    <property type="component" value="Unassembled WGS sequence"/>
</dbReference>
<dbReference type="AlphaFoldDB" id="A0A540MF02"/>
<evidence type="ECO:0000313" key="3">
    <source>
        <dbReference type="Proteomes" id="UP000315295"/>
    </source>
</evidence>
<protein>
    <submittedName>
        <fullName evidence="2">Uncharacterized protein</fullName>
    </submittedName>
</protein>
<name>A0A540MF02_MALBA</name>
<feature type="region of interest" description="Disordered" evidence="1">
    <location>
        <begin position="22"/>
        <end position="45"/>
    </location>
</feature>
<organism evidence="2 3">
    <name type="scientific">Malus baccata</name>
    <name type="common">Siberian crab apple</name>
    <name type="synonym">Pyrus baccata</name>
    <dbReference type="NCBI Taxonomy" id="106549"/>
    <lineage>
        <taxon>Eukaryota</taxon>
        <taxon>Viridiplantae</taxon>
        <taxon>Streptophyta</taxon>
        <taxon>Embryophyta</taxon>
        <taxon>Tracheophyta</taxon>
        <taxon>Spermatophyta</taxon>
        <taxon>Magnoliopsida</taxon>
        <taxon>eudicotyledons</taxon>
        <taxon>Gunneridae</taxon>
        <taxon>Pentapetalae</taxon>
        <taxon>rosids</taxon>
        <taxon>fabids</taxon>
        <taxon>Rosales</taxon>
        <taxon>Rosaceae</taxon>
        <taxon>Amygdaloideae</taxon>
        <taxon>Maleae</taxon>
        <taxon>Malus</taxon>
    </lineage>
</organism>
<evidence type="ECO:0000313" key="2">
    <source>
        <dbReference type="EMBL" id="TQD97320.1"/>
    </source>
</evidence>
<keyword evidence="3" id="KW-1185">Reference proteome</keyword>
<dbReference type="EMBL" id="VIEB01000275">
    <property type="protein sequence ID" value="TQD97320.1"/>
    <property type="molecule type" value="Genomic_DNA"/>
</dbReference>
<evidence type="ECO:0000256" key="1">
    <source>
        <dbReference type="SAM" id="MobiDB-lite"/>
    </source>
</evidence>
<accession>A0A540MF02</accession>
<sequence>MRVNLMEKLKVVAISRDQIQLDGLAPPEPESKSSSMEKSGLTKEETKKLLTVAQLKAVRPKLREVQKSWVSYSEFVGICREGCADPDMGIWFYKIVG</sequence>
<gene>
    <name evidence="2" type="ORF">C1H46_017078</name>
</gene>
<reference evidence="2 3" key="1">
    <citation type="journal article" date="2019" name="G3 (Bethesda)">
        <title>Sequencing of a Wild Apple (Malus baccata) Genome Unravels the Differences Between Cultivated and Wild Apple Species Regarding Disease Resistance and Cold Tolerance.</title>
        <authorList>
            <person name="Chen X."/>
        </authorList>
    </citation>
    <scope>NUCLEOTIDE SEQUENCE [LARGE SCALE GENOMIC DNA]</scope>
    <source>
        <strain evidence="3">cv. Shandingzi</strain>
        <tissue evidence="2">Leaves</tissue>
    </source>
</reference>